<protein>
    <submittedName>
        <fullName evidence="1">Uncharacterized protein</fullName>
    </submittedName>
</protein>
<organism evidence="1 2">
    <name type="scientific">Trifolium medium</name>
    <dbReference type="NCBI Taxonomy" id="97028"/>
    <lineage>
        <taxon>Eukaryota</taxon>
        <taxon>Viridiplantae</taxon>
        <taxon>Streptophyta</taxon>
        <taxon>Embryophyta</taxon>
        <taxon>Tracheophyta</taxon>
        <taxon>Spermatophyta</taxon>
        <taxon>Magnoliopsida</taxon>
        <taxon>eudicotyledons</taxon>
        <taxon>Gunneridae</taxon>
        <taxon>Pentapetalae</taxon>
        <taxon>rosids</taxon>
        <taxon>fabids</taxon>
        <taxon>Fabales</taxon>
        <taxon>Fabaceae</taxon>
        <taxon>Papilionoideae</taxon>
        <taxon>50 kb inversion clade</taxon>
        <taxon>NPAAA clade</taxon>
        <taxon>Hologalegina</taxon>
        <taxon>IRL clade</taxon>
        <taxon>Trifolieae</taxon>
        <taxon>Trifolium</taxon>
    </lineage>
</organism>
<accession>A0A392QZG3</accession>
<evidence type="ECO:0000313" key="1">
    <source>
        <dbReference type="EMBL" id="MCI28665.1"/>
    </source>
</evidence>
<reference evidence="1 2" key="1">
    <citation type="journal article" date="2018" name="Front. Plant Sci.">
        <title>Red Clover (Trifolium pratense) and Zigzag Clover (T. medium) - A Picture of Genomic Similarities and Differences.</title>
        <authorList>
            <person name="Dluhosova J."/>
            <person name="Istvanek J."/>
            <person name="Nedelnik J."/>
            <person name="Repkova J."/>
        </authorList>
    </citation>
    <scope>NUCLEOTIDE SEQUENCE [LARGE SCALE GENOMIC DNA]</scope>
    <source>
        <strain evidence="2">cv. 10/8</strain>
        <tissue evidence="1">Leaf</tissue>
    </source>
</reference>
<dbReference type="Proteomes" id="UP000265520">
    <property type="component" value="Unassembled WGS sequence"/>
</dbReference>
<comment type="caution">
    <text evidence="1">The sequence shown here is derived from an EMBL/GenBank/DDBJ whole genome shotgun (WGS) entry which is preliminary data.</text>
</comment>
<proteinExistence type="predicted"/>
<name>A0A392QZG3_9FABA</name>
<feature type="non-terminal residue" evidence="1">
    <location>
        <position position="56"/>
    </location>
</feature>
<dbReference type="EMBL" id="LXQA010167177">
    <property type="protein sequence ID" value="MCI28665.1"/>
    <property type="molecule type" value="Genomic_DNA"/>
</dbReference>
<sequence>MTQQCLHEWKAVRIAASNPGPKSQETAARTWRKPMTGRVKCNINASFPLSSDRVGI</sequence>
<dbReference type="AlphaFoldDB" id="A0A392QZG3"/>
<evidence type="ECO:0000313" key="2">
    <source>
        <dbReference type="Proteomes" id="UP000265520"/>
    </source>
</evidence>
<keyword evidence="2" id="KW-1185">Reference proteome</keyword>